<evidence type="ECO:0000256" key="5">
    <source>
        <dbReference type="SAM" id="SignalP"/>
    </source>
</evidence>
<dbReference type="GeneID" id="33058609"/>
<comment type="subcellular location">
    <subcellularLocation>
        <location evidence="1">Cell envelope</location>
    </subcellularLocation>
</comment>
<dbReference type="SMART" id="SM00079">
    <property type="entry name" value="PBPe"/>
    <property type="match status" value="1"/>
</dbReference>
<evidence type="ECO:0000313" key="9">
    <source>
        <dbReference type="Proteomes" id="UP000076104"/>
    </source>
</evidence>
<sequence length="319" mass="34115">MTISMTSSLKHKSLKSKAFWLAPLSAAILMLAGCNNSSAPEEGAAADTQADAPLNIKIATESSYKPFSYTDADGKLIGYEIELVDALCAQMQAKCDVISQDWDGLIPGLNAQKFDAVIAGMTITPERQEVVEFSDPYFHTGIILIGKKGDDVSVADLKGQPIASQRSTVASQYLQDEHADADIKLYDTQDNAYLDLTSGRVRAMMSDKVTGMDWLKTDAGKDYEIKGQEIITDQDAMGIAFRKGDPLIAKFNKALAELKEKGTYDQITGSYFGTSSTAAAQKAAATAGVEKAVVVEGDDTNVDANAVIANEEQAEAATN</sequence>
<evidence type="ECO:0000259" key="6">
    <source>
        <dbReference type="SMART" id="SM00062"/>
    </source>
</evidence>
<name>A0ABM5ZVE1_9GAMM</name>
<evidence type="ECO:0000256" key="3">
    <source>
        <dbReference type="ARBA" id="ARBA00022729"/>
    </source>
</evidence>
<dbReference type="RefSeq" id="WP_062843770.1">
    <property type="nucleotide sequence ID" value="NZ_CP014945.1"/>
</dbReference>
<dbReference type="Gene3D" id="3.40.190.10">
    <property type="entry name" value="Periplasmic binding protein-like II"/>
    <property type="match status" value="2"/>
</dbReference>
<dbReference type="InterPro" id="IPR001638">
    <property type="entry name" value="Solute-binding_3/MltF_N"/>
</dbReference>
<reference evidence="8 9" key="1">
    <citation type="submission" date="2016-03" db="EMBL/GenBank/DDBJ databases">
        <title>Genome sequencing of Psychrobacter alimentarius PAMC 27889.</title>
        <authorList>
            <person name="Lee J."/>
            <person name="Kim O.-S."/>
        </authorList>
    </citation>
    <scope>NUCLEOTIDE SEQUENCE [LARGE SCALE GENOMIC DNA]</scope>
    <source>
        <strain evidence="8 9">PAMC 27889</strain>
    </source>
</reference>
<evidence type="ECO:0000259" key="7">
    <source>
        <dbReference type="SMART" id="SM00079"/>
    </source>
</evidence>
<feature type="domain" description="Solute-binding protein family 3/N-terminal" evidence="6">
    <location>
        <begin position="55"/>
        <end position="275"/>
    </location>
</feature>
<protein>
    <submittedName>
        <fullName evidence="8">Amino acid ABC transporter, periplasmic amino acid-binding protein</fullName>
    </submittedName>
</protein>
<accession>A0ABM5ZVE1</accession>
<dbReference type="PANTHER" id="PTHR35936:SF17">
    <property type="entry name" value="ARGININE-BINDING EXTRACELLULAR PROTEIN ARTP"/>
    <property type="match status" value="1"/>
</dbReference>
<keyword evidence="9" id="KW-1185">Reference proteome</keyword>
<feature type="chain" id="PRO_5047237393" evidence="5">
    <location>
        <begin position="40"/>
        <end position="319"/>
    </location>
</feature>
<evidence type="ECO:0000256" key="2">
    <source>
        <dbReference type="ARBA" id="ARBA00010333"/>
    </source>
</evidence>
<dbReference type="InterPro" id="IPR001320">
    <property type="entry name" value="Iontro_rcpt_C"/>
</dbReference>
<comment type="similarity">
    <text evidence="2 4">Belongs to the bacterial solute-binding protein 3 family.</text>
</comment>
<evidence type="ECO:0000256" key="4">
    <source>
        <dbReference type="RuleBase" id="RU003744"/>
    </source>
</evidence>
<feature type="domain" description="Ionotropic glutamate receptor C-terminal" evidence="7">
    <location>
        <begin position="55"/>
        <end position="274"/>
    </location>
</feature>
<keyword evidence="3 5" id="KW-0732">Signal</keyword>
<dbReference type="SUPFAM" id="SSF53850">
    <property type="entry name" value="Periplasmic binding protein-like II"/>
    <property type="match status" value="1"/>
</dbReference>
<dbReference type="Proteomes" id="UP000076104">
    <property type="component" value="Chromosome"/>
</dbReference>
<dbReference type="SMART" id="SM00062">
    <property type="entry name" value="PBPb"/>
    <property type="match status" value="1"/>
</dbReference>
<dbReference type="PROSITE" id="PS01039">
    <property type="entry name" value="SBP_BACTERIAL_3"/>
    <property type="match status" value="1"/>
</dbReference>
<feature type="signal peptide" evidence="5">
    <location>
        <begin position="1"/>
        <end position="39"/>
    </location>
</feature>
<dbReference type="Pfam" id="PF00497">
    <property type="entry name" value="SBP_bac_3"/>
    <property type="match status" value="1"/>
</dbReference>
<dbReference type="EMBL" id="CP014945">
    <property type="protein sequence ID" value="AMT96005.1"/>
    <property type="molecule type" value="Genomic_DNA"/>
</dbReference>
<organism evidence="8 9">
    <name type="scientific">Psychrobacter alimentarius</name>
    <dbReference type="NCBI Taxonomy" id="261164"/>
    <lineage>
        <taxon>Bacteria</taxon>
        <taxon>Pseudomonadati</taxon>
        <taxon>Pseudomonadota</taxon>
        <taxon>Gammaproteobacteria</taxon>
        <taxon>Moraxellales</taxon>
        <taxon>Moraxellaceae</taxon>
        <taxon>Psychrobacter</taxon>
    </lineage>
</organism>
<dbReference type="PANTHER" id="PTHR35936">
    <property type="entry name" value="MEMBRANE-BOUND LYTIC MUREIN TRANSGLYCOSYLASE F"/>
    <property type="match status" value="1"/>
</dbReference>
<evidence type="ECO:0000256" key="1">
    <source>
        <dbReference type="ARBA" id="ARBA00004196"/>
    </source>
</evidence>
<dbReference type="InterPro" id="IPR018313">
    <property type="entry name" value="SBP_3_CS"/>
</dbReference>
<proteinExistence type="inferred from homology"/>
<evidence type="ECO:0000313" key="8">
    <source>
        <dbReference type="EMBL" id="AMT96005.1"/>
    </source>
</evidence>
<gene>
    <name evidence="8" type="ORF">A3K91_0374</name>
</gene>